<keyword evidence="1" id="KW-0596">Phosphopantetheine</keyword>
<dbReference type="SUPFAM" id="SSF47336">
    <property type="entry name" value="ACP-like"/>
    <property type="match status" value="1"/>
</dbReference>
<gene>
    <name evidence="7" type="ORF">H8B09_19135</name>
</gene>
<dbReference type="Gene3D" id="3.30.300.30">
    <property type="match status" value="1"/>
</dbReference>
<evidence type="ECO:0000256" key="2">
    <source>
        <dbReference type="ARBA" id="ARBA00022553"/>
    </source>
</evidence>
<evidence type="ECO:0000256" key="3">
    <source>
        <dbReference type="ARBA" id="ARBA00022737"/>
    </source>
</evidence>
<evidence type="ECO:0000256" key="4">
    <source>
        <dbReference type="ARBA" id="ARBA00023194"/>
    </source>
</evidence>
<dbReference type="PROSITE" id="PS00455">
    <property type="entry name" value="AMP_BINDING"/>
    <property type="match status" value="1"/>
</dbReference>
<dbReference type="InterPro" id="IPR020845">
    <property type="entry name" value="AMP-binding_CS"/>
</dbReference>
<evidence type="ECO:0000313" key="8">
    <source>
        <dbReference type="Proteomes" id="UP000609346"/>
    </source>
</evidence>
<dbReference type="EMBL" id="JACXZA010000005">
    <property type="protein sequence ID" value="MBD3920889.1"/>
    <property type="molecule type" value="Genomic_DNA"/>
</dbReference>
<dbReference type="InterPro" id="IPR000873">
    <property type="entry name" value="AMP-dep_synth/lig_dom"/>
</dbReference>
<reference evidence="7 8" key="1">
    <citation type="submission" date="2020-09" db="EMBL/GenBank/DDBJ databases">
        <title>Paenibacillus sp. strain PR3 16S rRNA gene Genome sequencing and assembly.</title>
        <authorList>
            <person name="Kim J."/>
        </authorList>
    </citation>
    <scope>NUCLEOTIDE SEQUENCE [LARGE SCALE GENOMIC DNA]</scope>
    <source>
        <strain evidence="7 8">PR3</strain>
    </source>
</reference>
<evidence type="ECO:0000259" key="6">
    <source>
        <dbReference type="Pfam" id="PF00550"/>
    </source>
</evidence>
<dbReference type="Proteomes" id="UP000609346">
    <property type="component" value="Unassembled WGS sequence"/>
</dbReference>
<dbReference type="InterPro" id="IPR006162">
    <property type="entry name" value="Ppantetheine_attach_site"/>
</dbReference>
<dbReference type="RefSeq" id="WP_191205202.1">
    <property type="nucleotide sequence ID" value="NZ_JACXZA010000005.1"/>
</dbReference>
<sequence>MDLLARLSNVFHTHTDQAAIVSTEVSLTYAQLDSITQQVAAGLNRQGIGTENVVTIETSSKLEAILLLLGVVRAGGAYCVIPEDYPDHRKQLMRAKVGAVATLRGLKETGVAWPLHQEVAAAIAEAEAAEASPKAQPDATGLPVERREDSLLYIIFTSGSTGEPKAVAIEDRAIWKIVDHKPFYAGQVIGQLAPLEFDASIYEIFGGLLNGMTLRMISKDESLDFDEMPSLFEQLDSVFLTTRLFNLFVDEMPEQFGKVKLVLTGGERCSIQHLHTAARYCQVWNVYGPTETTVYATKYEVKGDETEVPIGRLFDQGRYLIVDEQGNAAPRGEQGELCISDSGLMRGYIGDEAANVRVFLIQEGRRYYRTGDLVLENEQGDIVYIERKDRQVKISGYRIELGEVERCARAFGLTKDCLAHYDGKRLYLFVTDQIDLEELRLHLRSRLPEFMIPTVKVVDQIPMNSNGKTDTKAIQAAQTSGGEVLATINRVLNGEAVLDKTFLDLGGDSIKAMEIIWQLGGKGYQLDLDMLFSRTIGEIVEYADNR</sequence>
<proteinExistence type="predicted"/>
<name>A0ABR8MY68_9BACL</name>
<dbReference type="Pfam" id="PF00550">
    <property type="entry name" value="PP-binding"/>
    <property type="match status" value="1"/>
</dbReference>
<dbReference type="Gene3D" id="1.10.1200.10">
    <property type="entry name" value="ACP-like"/>
    <property type="match status" value="1"/>
</dbReference>
<organism evidence="7 8">
    <name type="scientific">Paenibacillus terricola</name>
    <dbReference type="NCBI Taxonomy" id="2763503"/>
    <lineage>
        <taxon>Bacteria</taxon>
        <taxon>Bacillati</taxon>
        <taxon>Bacillota</taxon>
        <taxon>Bacilli</taxon>
        <taxon>Bacillales</taxon>
        <taxon>Paenibacillaceae</taxon>
        <taxon>Paenibacillus</taxon>
    </lineage>
</organism>
<dbReference type="SUPFAM" id="SSF56801">
    <property type="entry name" value="Acetyl-CoA synthetase-like"/>
    <property type="match status" value="1"/>
</dbReference>
<feature type="domain" description="Carrier" evidence="6">
    <location>
        <begin position="485"/>
        <end position="542"/>
    </location>
</feature>
<protein>
    <submittedName>
        <fullName evidence="7">Non-ribosomal peptide synthetase</fullName>
    </submittedName>
</protein>
<keyword evidence="2" id="KW-0597">Phosphoprotein</keyword>
<evidence type="ECO:0000313" key="7">
    <source>
        <dbReference type="EMBL" id="MBD3920889.1"/>
    </source>
</evidence>
<keyword evidence="4" id="KW-0045">Antibiotic biosynthesis</keyword>
<dbReference type="PANTHER" id="PTHR45527">
    <property type="entry name" value="NONRIBOSOMAL PEPTIDE SYNTHETASE"/>
    <property type="match status" value="1"/>
</dbReference>
<evidence type="ECO:0000259" key="5">
    <source>
        <dbReference type="Pfam" id="PF00501"/>
    </source>
</evidence>
<feature type="domain" description="AMP-dependent synthetase/ligase" evidence="5">
    <location>
        <begin position="12"/>
        <end position="348"/>
    </location>
</feature>
<comment type="caution">
    <text evidence="7">The sequence shown here is derived from an EMBL/GenBank/DDBJ whole genome shotgun (WGS) entry which is preliminary data.</text>
</comment>
<dbReference type="Gene3D" id="3.40.50.980">
    <property type="match status" value="2"/>
</dbReference>
<evidence type="ECO:0000256" key="1">
    <source>
        <dbReference type="ARBA" id="ARBA00022450"/>
    </source>
</evidence>
<dbReference type="Pfam" id="PF00501">
    <property type="entry name" value="AMP-binding"/>
    <property type="match status" value="1"/>
</dbReference>
<dbReference type="PROSITE" id="PS00012">
    <property type="entry name" value="PHOSPHOPANTETHEINE"/>
    <property type="match status" value="1"/>
</dbReference>
<dbReference type="PANTHER" id="PTHR45527:SF1">
    <property type="entry name" value="FATTY ACID SYNTHASE"/>
    <property type="match status" value="1"/>
</dbReference>
<keyword evidence="3" id="KW-0677">Repeat</keyword>
<dbReference type="InterPro" id="IPR036736">
    <property type="entry name" value="ACP-like_sf"/>
</dbReference>
<dbReference type="CDD" id="cd05930">
    <property type="entry name" value="A_NRPS"/>
    <property type="match status" value="1"/>
</dbReference>
<dbReference type="InterPro" id="IPR009081">
    <property type="entry name" value="PP-bd_ACP"/>
</dbReference>
<accession>A0ABR8MY68</accession>
<dbReference type="InterPro" id="IPR045851">
    <property type="entry name" value="AMP-bd_C_sf"/>
</dbReference>
<keyword evidence="8" id="KW-1185">Reference proteome</keyword>
<dbReference type="Gene3D" id="2.30.38.10">
    <property type="entry name" value="Luciferase, Domain 3"/>
    <property type="match status" value="1"/>
</dbReference>